<dbReference type="PANTHER" id="PTHR42788">
    <property type="entry name" value="TAURINE IMPORT ATP-BINDING PROTEIN-RELATED"/>
    <property type="match status" value="1"/>
</dbReference>
<dbReference type="InterPro" id="IPR017871">
    <property type="entry name" value="ABC_transporter-like_CS"/>
</dbReference>
<feature type="domain" description="ABC transporter" evidence="6">
    <location>
        <begin position="4"/>
        <end position="232"/>
    </location>
</feature>
<keyword evidence="3" id="KW-1003">Cell membrane</keyword>
<dbReference type="InterPro" id="IPR003439">
    <property type="entry name" value="ABC_transporter-like_ATP-bd"/>
</dbReference>
<dbReference type="GO" id="GO:0016887">
    <property type="term" value="F:ATP hydrolysis activity"/>
    <property type="evidence" value="ECO:0007669"/>
    <property type="project" value="InterPro"/>
</dbReference>
<dbReference type="PROSITE" id="PS00211">
    <property type="entry name" value="ABC_TRANSPORTER_1"/>
    <property type="match status" value="1"/>
</dbReference>
<dbReference type="EMBL" id="CP043046">
    <property type="protein sequence ID" value="QEI05834.1"/>
    <property type="molecule type" value="Genomic_DNA"/>
</dbReference>
<keyword evidence="5 7" id="KW-0067">ATP-binding</keyword>
<evidence type="ECO:0000256" key="3">
    <source>
        <dbReference type="ARBA" id="ARBA00022475"/>
    </source>
</evidence>
<dbReference type="PANTHER" id="PTHR42788:SF19">
    <property type="entry name" value="ALIPHATIC SULFONATES IMPORT ATP-BINDING PROTEIN SSUB 2"/>
    <property type="match status" value="1"/>
</dbReference>
<dbReference type="KEGG" id="pacr:FXN63_08200"/>
<evidence type="ECO:0000313" key="8">
    <source>
        <dbReference type="Proteomes" id="UP000325161"/>
    </source>
</evidence>
<dbReference type="RefSeq" id="WP_148814217.1">
    <property type="nucleotide sequence ID" value="NZ_CP043046.1"/>
</dbReference>
<keyword evidence="2" id="KW-0813">Transport</keyword>
<keyword evidence="3" id="KW-0472">Membrane</keyword>
<dbReference type="GO" id="GO:0005524">
    <property type="term" value="F:ATP binding"/>
    <property type="evidence" value="ECO:0007669"/>
    <property type="project" value="UniProtKB-KW"/>
</dbReference>
<evidence type="ECO:0000256" key="4">
    <source>
        <dbReference type="ARBA" id="ARBA00022741"/>
    </source>
</evidence>
<dbReference type="Pfam" id="PF00005">
    <property type="entry name" value="ABC_tran"/>
    <property type="match status" value="1"/>
</dbReference>
<gene>
    <name evidence="7" type="ORF">FXN63_08200</name>
</gene>
<dbReference type="AlphaFoldDB" id="A0A5C0AW33"/>
<accession>A0A5C0AW33</accession>
<comment type="similarity">
    <text evidence="1">Belongs to the ABC transporter superfamily.</text>
</comment>
<proteinExistence type="inferred from homology"/>
<dbReference type="InterPro" id="IPR050166">
    <property type="entry name" value="ABC_transporter_ATP-bind"/>
</dbReference>
<evidence type="ECO:0000259" key="6">
    <source>
        <dbReference type="PROSITE" id="PS50893"/>
    </source>
</evidence>
<dbReference type="Proteomes" id="UP000325161">
    <property type="component" value="Chromosome"/>
</dbReference>
<keyword evidence="4" id="KW-0547">Nucleotide-binding</keyword>
<evidence type="ECO:0000256" key="1">
    <source>
        <dbReference type="ARBA" id="ARBA00005417"/>
    </source>
</evidence>
<evidence type="ECO:0000313" key="7">
    <source>
        <dbReference type="EMBL" id="QEI05834.1"/>
    </source>
</evidence>
<evidence type="ECO:0000256" key="5">
    <source>
        <dbReference type="ARBA" id="ARBA00022840"/>
    </source>
</evidence>
<sequence>MSFMDIQNVVFTYPGRPPVVDGIDWQIEAGEIHCLVGRSGCGKTTLLKLAAGLLRPQSGRILLRDGELVSPGPQIGFMFQAPVLLEWHRVIDNVLLPVSLQRRPDARDRARALALLDTLGLAAHAQHHPRALSGGQQSRVALARALILDPALLLLDEPFAALDAITRSDLQDDLLAMCRQRGTTVLFVTHDIAEAVYLGDRIAVMHGGRIVDALQVGLPTPRTQTLRHGVPFNQYCARVHAAMDQARHAGAQTTTVGAA</sequence>
<evidence type="ECO:0000256" key="2">
    <source>
        <dbReference type="ARBA" id="ARBA00022448"/>
    </source>
</evidence>
<organism evidence="7 8">
    <name type="scientific">Pigmentiphaga aceris</name>
    <dbReference type="NCBI Taxonomy" id="1940612"/>
    <lineage>
        <taxon>Bacteria</taxon>
        <taxon>Pseudomonadati</taxon>
        <taxon>Pseudomonadota</taxon>
        <taxon>Betaproteobacteria</taxon>
        <taxon>Burkholderiales</taxon>
        <taxon>Alcaligenaceae</taxon>
        <taxon>Pigmentiphaga</taxon>
    </lineage>
</organism>
<dbReference type="PROSITE" id="PS50893">
    <property type="entry name" value="ABC_TRANSPORTER_2"/>
    <property type="match status" value="1"/>
</dbReference>
<reference evidence="7 8" key="1">
    <citation type="submission" date="2019-08" db="EMBL/GenBank/DDBJ databases">
        <title>Amphibian skin-associated Pigmentiphaga: genome sequence and occurrence across geography and hosts.</title>
        <authorList>
            <person name="Bletz M.C."/>
            <person name="Bunk B."/>
            <person name="Sproeer C."/>
            <person name="Biwer P."/>
            <person name="Reiter S."/>
            <person name="Rabemananjara F.C.E."/>
            <person name="Schulz S."/>
            <person name="Overmann J."/>
            <person name="Vences M."/>
        </authorList>
    </citation>
    <scope>NUCLEOTIDE SEQUENCE [LARGE SCALE GENOMIC DNA]</scope>
    <source>
        <strain evidence="7 8">Mada1488</strain>
    </source>
</reference>
<dbReference type="InterPro" id="IPR003593">
    <property type="entry name" value="AAA+_ATPase"/>
</dbReference>
<dbReference type="SUPFAM" id="SSF52540">
    <property type="entry name" value="P-loop containing nucleoside triphosphate hydrolases"/>
    <property type="match status" value="1"/>
</dbReference>
<keyword evidence="8" id="KW-1185">Reference proteome</keyword>
<name>A0A5C0AW33_9BURK</name>
<dbReference type="Gene3D" id="3.40.50.300">
    <property type="entry name" value="P-loop containing nucleotide triphosphate hydrolases"/>
    <property type="match status" value="1"/>
</dbReference>
<dbReference type="InterPro" id="IPR027417">
    <property type="entry name" value="P-loop_NTPase"/>
</dbReference>
<dbReference type="SMART" id="SM00382">
    <property type="entry name" value="AAA"/>
    <property type="match status" value="1"/>
</dbReference>
<protein>
    <submittedName>
        <fullName evidence="7">ABC transporter ATP-binding protein</fullName>
    </submittedName>
</protein>
<dbReference type="OrthoDB" id="8683598at2"/>